<keyword evidence="3" id="KW-1185">Reference proteome</keyword>
<dbReference type="Proteomes" id="UP000054911">
    <property type="component" value="Unassembled WGS sequence"/>
</dbReference>
<dbReference type="RefSeq" id="WP_087131139.1">
    <property type="nucleotide sequence ID" value="NZ_FCOE02000004.1"/>
</dbReference>
<reference evidence="2" key="1">
    <citation type="submission" date="2016-01" db="EMBL/GenBank/DDBJ databases">
        <authorList>
            <person name="Peeters C."/>
        </authorList>
    </citation>
    <scope>NUCLEOTIDE SEQUENCE [LARGE SCALE GENOMIC DNA]</scope>
    <source>
        <strain evidence="2">LMG 29323</strain>
    </source>
</reference>
<feature type="compositionally biased region" description="Basic and acidic residues" evidence="1">
    <location>
        <begin position="417"/>
        <end position="443"/>
    </location>
</feature>
<dbReference type="InterPro" id="IPR006427">
    <property type="entry name" value="Portal_HK97"/>
</dbReference>
<organism evidence="2 3">
    <name type="scientific">Caballeronia pedi</name>
    <dbReference type="NCBI Taxonomy" id="1777141"/>
    <lineage>
        <taxon>Bacteria</taxon>
        <taxon>Pseudomonadati</taxon>
        <taxon>Pseudomonadota</taxon>
        <taxon>Betaproteobacteria</taxon>
        <taxon>Burkholderiales</taxon>
        <taxon>Burkholderiaceae</taxon>
        <taxon>Caballeronia</taxon>
    </lineage>
</organism>
<dbReference type="NCBIfam" id="TIGR01537">
    <property type="entry name" value="portal_HK97"/>
    <property type="match status" value="1"/>
</dbReference>
<dbReference type="EMBL" id="FCOE02000004">
    <property type="protein sequence ID" value="SAK50687.1"/>
    <property type="molecule type" value="Genomic_DNA"/>
</dbReference>
<evidence type="ECO:0000313" key="3">
    <source>
        <dbReference type="Proteomes" id="UP000054911"/>
    </source>
</evidence>
<comment type="caution">
    <text evidence="2">The sequence shown here is derived from an EMBL/GenBank/DDBJ whole genome shotgun (WGS) entry which is preliminary data.</text>
</comment>
<proteinExistence type="predicted"/>
<protein>
    <submittedName>
        <fullName evidence="2">Phage-like protein</fullName>
    </submittedName>
</protein>
<dbReference type="OrthoDB" id="9765386at2"/>
<evidence type="ECO:0000313" key="2">
    <source>
        <dbReference type="EMBL" id="SAK50687.1"/>
    </source>
</evidence>
<dbReference type="Pfam" id="PF04860">
    <property type="entry name" value="Phage_portal"/>
    <property type="match status" value="1"/>
</dbReference>
<dbReference type="AlphaFoldDB" id="A0A158A0M4"/>
<accession>A0A158A0M4</accession>
<dbReference type="STRING" id="1777141.AWB80_01498"/>
<dbReference type="InterPro" id="IPR006944">
    <property type="entry name" value="Phage/GTA_portal"/>
</dbReference>
<gene>
    <name evidence="2" type="ORF">AWB80_01498</name>
</gene>
<name>A0A158A0M4_9BURK</name>
<sequence length="443" mass="48272">MHLFPWQLKSARHASVVSVASANGPQAVPVGSASSFIGMIREAFAGAWQSGEALDCREDLLAFSAVYACVDRIASDIAKLGIRYVRREGVIWREYRAPRFTTPLRRPNAYQNRIQFVKAWQASKLLFGNVYVLLVRDAMRNVIAMYVLDPTRVRPLVATSGAVFYQLGADPLKGLPEQITVPAAEIIHDRGICPWHPLIGVSPIVAAAAAGTMGNRIQFNSRKFFGNMSRPGGILSTTGKISDETADRLKKHWETNYGGENAGRVAVVGDGLQYSTVMMSAIDAQLIEQLKWAVEDVARCFHVPLYKIGADPTGSKTAANIGALEQSYYTDCLQAPIEELELCLDEGLDAPDGQGFEVDVRGLLRMDPVARYDAHSKAVGGGWMAPNEARAAENMPPVAGGDTPYLQQQNYALSALAERDKSPAPSRTERSEPTEPTHGDDPK</sequence>
<evidence type="ECO:0000256" key="1">
    <source>
        <dbReference type="SAM" id="MobiDB-lite"/>
    </source>
</evidence>
<feature type="region of interest" description="Disordered" evidence="1">
    <location>
        <begin position="413"/>
        <end position="443"/>
    </location>
</feature>